<feature type="region of interest" description="Disordered" evidence="1">
    <location>
        <begin position="13"/>
        <end position="33"/>
    </location>
</feature>
<organism evidence="2 3">
    <name type="scientific">Cladophialophora carrionii CBS 160.54</name>
    <dbReference type="NCBI Taxonomy" id="1279043"/>
    <lineage>
        <taxon>Eukaryota</taxon>
        <taxon>Fungi</taxon>
        <taxon>Dikarya</taxon>
        <taxon>Ascomycota</taxon>
        <taxon>Pezizomycotina</taxon>
        <taxon>Eurotiomycetes</taxon>
        <taxon>Chaetothyriomycetidae</taxon>
        <taxon>Chaetothyriales</taxon>
        <taxon>Herpotrichiellaceae</taxon>
        <taxon>Cladophialophora</taxon>
    </lineage>
</organism>
<dbReference type="InterPro" id="IPR043047">
    <property type="entry name" value="Hri1_N_sf"/>
</dbReference>
<dbReference type="AlphaFoldDB" id="V9DKP7"/>
<evidence type="ECO:0000313" key="2">
    <source>
        <dbReference type="EMBL" id="ETI27469.1"/>
    </source>
</evidence>
<dbReference type="GeneID" id="19988152"/>
<reference evidence="2 3" key="1">
    <citation type="submission" date="2013-03" db="EMBL/GenBank/DDBJ databases">
        <title>The Genome Sequence of Cladophialophora carrionii CBS 160.54.</title>
        <authorList>
            <consortium name="The Broad Institute Genomics Platform"/>
            <person name="Cuomo C."/>
            <person name="de Hoog S."/>
            <person name="Gorbushina A."/>
            <person name="Walker B."/>
            <person name="Young S.K."/>
            <person name="Zeng Q."/>
            <person name="Gargeya S."/>
            <person name="Fitzgerald M."/>
            <person name="Haas B."/>
            <person name="Abouelleil A."/>
            <person name="Allen A.W."/>
            <person name="Alvarado L."/>
            <person name="Arachchi H.M."/>
            <person name="Berlin A.M."/>
            <person name="Chapman S.B."/>
            <person name="Gainer-Dewar J."/>
            <person name="Goldberg J."/>
            <person name="Griggs A."/>
            <person name="Gujja S."/>
            <person name="Hansen M."/>
            <person name="Howarth C."/>
            <person name="Imamovic A."/>
            <person name="Ireland A."/>
            <person name="Larimer J."/>
            <person name="McCowan C."/>
            <person name="Murphy C."/>
            <person name="Pearson M."/>
            <person name="Poon T.W."/>
            <person name="Priest M."/>
            <person name="Roberts A."/>
            <person name="Saif S."/>
            <person name="Shea T."/>
            <person name="Sisk P."/>
            <person name="Sykes S."/>
            <person name="Wortman J."/>
            <person name="Nusbaum C."/>
            <person name="Birren B."/>
        </authorList>
    </citation>
    <scope>NUCLEOTIDE SEQUENCE [LARGE SCALE GENOMIC DNA]</scope>
    <source>
        <strain evidence="2 3">CBS 160.54</strain>
    </source>
</reference>
<protein>
    <recommendedName>
        <fullName evidence="4">Protein HRI1</fullName>
    </recommendedName>
</protein>
<accession>V9DKP7</accession>
<feature type="region of interest" description="Disordered" evidence="1">
    <location>
        <begin position="250"/>
        <end position="277"/>
    </location>
</feature>
<dbReference type="InterPro" id="IPR031818">
    <property type="entry name" value="Hri1"/>
</dbReference>
<gene>
    <name evidence="2" type="ORF">G647_09659</name>
</gene>
<evidence type="ECO:0000256" key="1">
    <source>
        <dbReference type="SAM" id="MobiDB-lite"/>
    </source>
</evidence>
<dbReference type="RefSeq" id="XP_008723875.1">
    <property type="nucleotide sequence ID" value="XM_008725653.1"/>
</dbReference>
<dbReference type="HOGENOM" id="CLU_060351_1_0_1"/>
<dbReference type="Pfam" id="PF16815">
    <property type="entry name" value="HRI1"/>
    <property type="match status" value="1"/>
</dbReference>
<dbReference type="Gene3D" id="2.40.128.320">
    <property type="entry name" value="Protein HRI1, N-terminal domain"/>
    <property type="match status" value="1"/>
</dbReference>
<proteinExistence type="predicted"/>
<dbReference type="VEuPathDB" id="FungiDB:G647_09659"/>
<evidence type="ECO:0000313" key="3">
    <source>
        <dbReference type="Proteomes" id="UP000030678"/>
    </source>
</evidence>
<dbReference type="Proteomes" id="UP000030678">
    <property type="component" value="Unassembled WGS sequence"/>
</dbReference>
<sequence>MEIYGMLGEKLGTIGKDKTHDSGQPEEQNVPQWKKDFLQKPSISSRNGIAWGYGTPYEDTDTLVLTSTKSDFVDIRFPRKRELGKPIASDPSFWAFSGTSSTTFLGVDGIEMRYSAHCVWEHEIDSKGPGISDEGDMFLLPNGDCMEVGMMQNPKSGKVEMYKEYWTSPDVAGEPELELVPCIVAKIIQMPNDHEGQAPSLRNGNGGTIIRIGNYCQGIVRQQSGDREGQPVGADAVLVERWTRGIFEADRTSSTAAGGEQPLAASTGWIPDWRNNTPSDTGVSVPCMWVCDDNRKLGDQIVVKGATWEVVEAVLERR</sequence>
<name>V9DKP7_9EURO</name>
<dbReference type="OrthoDB" id="4045395at2759"/>
<dbReference type="EMBL" id="KB822698">
    <property type="protein sequence ID" value="ETI27469.1"/>
    <property type="molecule type" value="Genomic_DNA"/>
</dbReference>
<evidence type="ECO:0008006" key="4">
    <source>
        <dbReference type="Google" id="ProtNLM"/>
    </source>
</evidence>